<keyword evidence="4" id="KW-0862">Zinc</keyword>
<dbReference type="InterPro" id="IPR051013">
    <property type="entry name" value="MBL_superfamily_lactonases"/>
</dbReference>
<keyword evidence="2" id="KW-0479">Metal-binding</keyword>
<organism evidence="6 7">
    <name type="scientific">Gimesia fumaroli</name>
    <dbReference type="NCBI Taxonomy" id="2527976"/>
    <lineage>
        <taxon>Bacteria</taxon>
        <taxon>Pseudomonadati</taxon>
        <taxon>Planctomycetota</taxon>
        <taxon>Planctomycetia</taxon>
        <taxon>Planctomycetales</taxon>
        <taxon>Planctomycetaceae</taxon>
        <taxon>Gimesia</taxon>
    </lineage>
</organism>
<protein>
    <submittedName>
        <fullName evidence="6">Metallo-beta-lactamase superfamily protein</fullName>
    </submittedName>
</protein>
<reference evidence="6 7" key="1">
    <citation type="submission" date="2019-03" db="EMBL/GenBank/DDBJ databases">
        <title>Deep-cultivation of Planctomycetes and their phenomic and genomic characterization uncovers novel biology.</title>
        <authorList>
            <person name="Wiegand S."/>
            <person name="Jogler M."/>
            <person name="Boedeker C."/>
            <person name="Pinto D."/>
            <person name="Vollmers J."/>
            <person name="Rivas-Marin E."/>
            <person name="Kohn T."/>
            <person name="Peeters S.H."/>
            <person name="Heuer A."/>
            <person name="Rast P."/>
            <person name="Oberbeckmann S."/>
            <person name="Bunk B."/>
            <person name="Jeske O."/>
            <person name="Meyerdierks A."/>
            <person name="Storesund J.E."/>
            <person name="Kallscheuer N."/>
            <person name="Luecker S."/>
            <person name="Lage O.M."/>
            <person name="Pohl T."/>
            <person name="Merkel B.J."/>
            <person name="Hornburger P."/>
            <person name="Mueller R.-W."/>
            <person name="Bruemmer F."/>
            <person name="Labrenz M."/>
            <person name="Spormann A.M."/>
            <person name="Op den Camp H."/>
            <person name="Overmann J."/>
            <person name="Amann R."/>
            <person name="Jetten M.S.M."/>
            <person name="Mascher T."/>
            <person name="Medema M.H."/>
            <person name="Devos D.P."/>
            <person name="Kaster A.-K."/>
            <person name="Ovreas L."/>
            <person name="Rohde M."/>
            <person name="Galperin M.Y."/>
            <person name="Jogler C."/>
        </authorList>
    </citation>
    <scope>NUCLEOTIDE SEQUENCE [LARGE SCALE GENOMIC DNA]</scope>
    <source>
        <strain evidence="6 7">Enr17</strain>
    </source>
</reference>
<dbReference type="OrthoDB" id="9802897at2"/>
<feature type="domain" description="Metallo-beta-lactamase" evidence="5">
    <location>
        <begin position="21"/>
        <end position="244"/>
    </location>
</feature>
<dbReference type="GO" id="GO:0016787">
    <property type="term" value="F:hydrolase activity"/>
    <property type="evidence" value="ECO:0007669"/>
    <property type="project" value="UniProtKB-KW"/>
</dbReference>
<gene>
    <name evidence="6" type="ORF">Enr17x_00620</name>
</gene>
<dbReference type="SMART" id="SM00849">
    <property type="entry name" value="Lactamase_B"/>
    <property type="match status" value="1"/>
</dbReference>
<evidence type="ECO:0000313" key="6">
    <source>
        <dbReference type="EMBL" id="QDV48053.1"/>
    </source>
</evidence>
<dbReference type="GO" id="GO:0046872">
    <property type="term" value="F:metal ion binding"/>
    <property type="evidence" value="ECO:0007669"/>
    <property type="project" value="UniProtKB-KW"/>
</dbReference>
<evidence type="ECO:0000256" key="4">
    <source>
        <dbReference type="ARBA" id="ARBA00022833"/>
    </source>
</evidence>
<dbReference type="Pfam" id="PF00753">
    <property type="entry name" value="Lactamase_B"/>
    <property type="match status" value="1"/>
</dbReference>
<evidence type="ECO:0000313" key="7">
    <source>
        <dbReference type="Proteomes" id="UP000318313"/>
    </source>
</evidence>
<evidence type="ECO:0000256" key="3">
    <source>
        <dbReference type="ARBA" id="ARBA00022801"/>
    </source>
</evidence>
<keyword evidence="3" id="KW-0378">Hydrolase</keyword>
<dbReference type="Proteomes" id="UP000318313">
    <property type="component" value="Chromosome"/>
</dbReference>
<dbReference type="InterPro" id="IPR036866">
    <property type="entry name" value="RibonucZ/Hydroxyglut_hydro"/>
</dbReference>
<dbReference type="PANTHER" id="PTHR42978:SF3">
    <property type="entry name" value="BLR3078 PROTEIN"/>
    <property type="match status" value="1"/>
</dbReference>
<evidence type="ECO:0000256" key="2">
    <source>
        <dbReference type="ARBA" id="ARBA00022723"/>
    </source>
</evidence>
<evidence type="ECO:0000259" key="5">
    <source>
        <dbReference type="SMART" id="SM00849"/>
    </source>
</evidence>
<dbReference type="Gene3D" id="3.60.15.10">
    <property type="entry name" value="Ribonuclease Z/Hydroxyacylglutathione hydrolase-like"/>
    <property type="match status" value="1"/>
</dbReference>
<dbReference type="CDD" id="cd07742">
    <property type="entry name" value="metallo-hydrolase-like_MBL-fold"/>
    <property type="match status" value="1"/>
</dbReference>
<accession>A0A518I4R2</accession>
<dbReference type="SUPFAM" id="SSF56281">
    <property type="entry name" value="Metallo-hydrolase/oxidoreductase"/>
    <property type="match status" value="1"/>
</dbReference>
<dbReference type="EMBL" id="CP037452">
    <property type="protein sequence ID" value="QDV48053.1"/>
    <property type="molecule type" value="Genomic_DNA"/>
</dbReference>
<proteinExistence type="inferred from homology"/>
<dbReference type="KEGG" id="gfm:Enr17x_00620"/>
<dbReference type="PANTHER" id="PTHR42978">
    <property type="entry name" value="QUORUM-QUENCHING LACTONASE YTNP-RELATED-RELATED"/>
    <property type="match status" value="1"/>
</dbReference>
<dbReference type="InterPro" id="IPR001279">
    <property type="entry name" value="Metallo-B-lactamas"/>
</dbReference>
<name>A0A518I4R2_9PLAN</name>
<dbReference type="AlphaFoldDB" id="A0A518I4R2"/>
<comment type="similarity">
    <text evidence="1">Belongs to the metallo-beta-lactamase superfamily.</text>
</comment>
<sequence length="263" mass="29160">MSELQHANFGWLHAPPFPPACCHCLILEGNAGLVLIDTGIGTHDIANPTERVGQEAIETAGFQFLPAMTALCQIEQRGFSADDVTDIVLTHCDPDHVGGLTDFPEAFVHLAAEEKQNLDANNSRYQRAQFANRPKWVTYETNDADWFGLPSRCVDTALNDDIRLIPLFGHTHGHCGVAIQTECHWFLHVGDAYYLRGELDDPQHPISKLAEIRADDNARRLESLAKLRTVISQAGEELSYCGYHDVTELPDSIPGFDQITENA</sequence>
<dbReference type="RefSeq" id="WP_145305263.1">
    <property type="nucleotide sequence ID" value="NZ_CP037452.1"/>
</dbReference>
<keyword evidence="7" id="KW-1185">Reference proteome</keyword>
<evidence type="ECO:0000256" key="1">
    <source>
        <dbReference type="ARBA" id="ARBA00007749"/>
    </source>
</evidence>